<keyword evidence="1" id="KW-0092">Biotin</keyword>
<dbReference type="Pfam" id="PF00364">
    <property type="entry name" value="Biotin_lipoyl"/>
    <property type="match status" value="1"/>
</dbReference>
<proteinExistence type="predicted"/>
<dbReference type="SUPFAM" id="SSF51230">
    <property type="entry name" value="Single hybrid motif"/>
    <property type="match status" value="1"/>
</dbReference>
<gene>
    <name evidence="3" type="ORF">K8352_15495</name>
</gene>
<dbReference type="PANTHER" id="PTHR45266:SF3">
    <property type="entry name" value="OXALOACETATE DECARBOXYLASE ALPHA CHAIN"/>
    <property type="match status" value="1"/>
</dbReference>
<dbReference type="InterPro" id="IPR001882">
    <property type="entry name" value="Biotin_BS"/>
</dbReference>
<feature type="domain" description="Lipoyl-binding" evidence="2">
    <location>
        <begin position="134"/>
        <end position="216"/>
    </location>
</feature>
<comment type="caution">
    <text evidence="3">The sequence shown here is derived from an EMBL/GenBank/DDBJ whole genome shotgun (WGS) entry which is preliminary data.</text>
</comment>
<dbReference type="Gene3D" id="2.40.50.100">
    <property type="match status" value="1"/>
</dbReference>
<evidence type="ECO:0000256" key="1">
    <source>
        <dbReference type="ARBA" id="ARBA00023267"/>
    </source>
</evidence>
<dbReference type="Proteomes" id="UP001200642">
    <property type="component" value="Unassembled WGS sequence"/>
</dbReference>
<reference evidence="3" key="1">
    <citation type="submission" date="2023-02" db="EMBL/GenBank/DDBJ databases">
        <title>Genome of Flavobacteriaceae gen. nov. sp. strain F89.</title>
        <authorList>
            <person name="Wang Y."/>
        </authorList>
    </citation>
    <scope>NUCLEOTIDE SEQUENCE</scope>
    <source>
        <strain evidence="3">F89</strain>
    </source>
</reference>
<sequence length="216" mass="24185">MDCTIILPFLIVAAMIKPLKIDFQLSTKWLNFVTGPKVESSATTEPIITKNERINSEMTNYVIEVNQEKTQVATSDISALDLIRTNAGDFHLLEKNRTYRIKLLHADYENKSLTVLVNENKYQIKIEDEYDIQVKEMGLLANSSQKANSVKAPMPGLIIDILVMEGQNITDGTPLVVLSAMKMENIILATGDGIIKSIKVNKEDSVEKGQLIIEFE</sequence>
<dbReference type="InterPro" id="IPR050709">
    <property type="entry name" value="Biotin_Carboxyl_Carrier/Decarb"/>
</dbReference>
<dbReference type="InterPro" id="IPR000089">
    <property type="entry name" value="Biotin_lipoyl"/>
</dbReference>
<name>A0AAE3JQR6_9FLAO</name>
<dbReference type="AlphaFoldDB" id="A0AAE3JQR6"/>
<evidence type="ECO:0000313" key="3">
    <source>
        <dbReference type="EMBL" id="MCG2462164.1"/>
    </source>
</evidence>
<dbReference type="EMBL" id="JAIRBC010000025">
    <property type="protein sequence ID" value="MCG2462164.1"/>
    <property type="molecule type" value="Genomic_DNA"/>
</dbReference>
<dbReference type="RefSeq" id="WP_317903301.1">
    <property type="nucleotide sequence ID" value="NZ_JAIRBC010000025.1"/>
</dbReference>
<accession>A0AAE3JQR6</accession>
<dbReference type="PROSITE" id="PS50968">
    <property type="entry name" value="BIOTINYL_LIPOYL"/>
    <property type="match status" value="1"/>
</dbReference>
<evidence type="ECO:0000259" key="2">
    <source>
        <dbReference type="PROSITE" id="PS50968"/>
    </source>
</evidence>
<dbReference type="PROSITE" id="PS00188">
    <property type="entry name" value="BIOTIN"/>
    <property type="match status" value="1"/>
</dbReference>
<protein>
    <submittedName>
        <fullName evidence="3">Acetyl-CoA carboxylase biotin carboxyl carrier protein subunit</fullName>
    </submittedName>
</protein>
<evidence type="ECO:0000313" key="4">
    <source>
        <dbReference type="Proteomes" id="UP001200642"/>
    </source>
</evidence>
<organism evidence="3 4">
    <name type="scientific">Cerina litoralis</name>
    <dbReference type="NCBI Taxonomy" id="2874477"/>
    <lineage>
        <taxon>Bacteria</taxon>
        <taxon>Pseudomonadati</taxon>
        <taxon>Bacteroidota</taxon>
        <taxon>Flavobacteriia</taxon>
        <taxon>Flavobacteriales</taxon>
        <taxon>Flavobacteriaceae</taxon>
        <taxon>Cerina</taxon>
    </lineage>
</organism>
<dbReference type="InterPro" id="IPR011053">
    <property type="entry name" value="Single_hybrid_motif"/>
</dbReference>
<dbReference type="PANTHER" id="PTHR45266">
    <property type="entry name" value="OXALOACETATE DECARBOXYLASE ALPHA CHAIN"/>
    <property type="match status" value="1"/>
</dbReference>
<keyword evidence="4" id="KW-1185">Reference proteome</keyword>
<dbReference type="FunFam" id="2.40.50.100:FF:000003">
    <property type="entry name" value="Acetyl-CoA carboxylase biotin carboxyl carrier protein"/>
    <property type="match status" value="1"/>
</dbReference>
<dbReference type="CDD" id="cd06850">
    <property type="entry name" value="biotinyl_domain"/>
    <property type="match status" value="1"/>
</dbReference>